<gene>
    <name evidence="2" type="ORF">HG543_47420</name>
</gene>
<accession>A0A848LWF4</accession>
<evidence type="ECO:0000313" key="3">
    <source>
        <dbReference type="Proteomes" id="UP000518300"/>
    </source>
</evidence>
<comment type="similarity">
    <text evidence="1">Belongs to the outer membrane factor (OMF) (TC 1.B.17) family.</text>
</comment>
<evidence type="ECO:0000256" key="1">
    <source>
        <dbReference type="ARBA" id="ARBA00007613"/>
    </source>
</evidence>
<proteinExistence type="inferred from homology"/>
<dbReference type="PANTHER" id="PTHR30203">
    <property type="entry name" value="OUTER MEMBRANE CATION EFFLUX PROTEIN"/>
    <property type="match status" value="1"/>
</dbReference>
<dbReference type="Proteomes" id="UP000518300">
    <property type="component" value="Unassembled WGS sequence"/>
</dbReference>
<reference evidence="2 3" key="1">
    <citation type="submission" date="2020-04" db="EMBL/GenBank/DDBJ databases">
        <title>Draft genome of Pyxidicoccus fallax type strain.</title>
        <authorList>
            <person name="Whitworth D.E."/>
        </authorList>
    </citation>
    <scope>NUCLEOTIDE SEQUENCE [LARGE SCALE GENOMIC DNA]</scope>
    <source>
        <strain evidence="2 3">DSM 14698</strain>
    </source>
</reference>
<dbReference type="PANTHER" id="PTHR30203:SF30">
    <property type="entry name" value="OUTER MEMBRANE PROTEIN-RELATED"/>
    <property type="match status" value="1"/>
</dbReference>
<dbReference type="SUPFAM" id="SSF56954">
    <property type="entry name" value="Outer membrane efflux proteins (OEP)"/>
    <property type="match status" value="1"/>
</dbReference>
<dbReference type="Pfam" id="PF02321">
    <property type="entry name" value="OEP"/>
    <property type="match status" value="1"/>
</dbReference>
<sequence>MYEYQRTVLSAYVEVVNTLADVQNTEEVLSHRRSQKAAVEGAIASADVLFRAGKASYLEVLLAQQNALQAELDLLEAARQRRTALVSAYRALGGGGQ</sequence>
<dbReference type="InterPro" id="IPR010131">
    <property type="entry name" value="MdtP/NodT-like"/>
</dbReference>
<protein>
    <submittedName>
        <fullName evidence="2">TolC family protein</fullName>
    </submittedName>
</protein>
<evidence type="ECO:0000313" key="2">
    <source>
        <dbReference type="EMBL" id="NMO22438.1"/>
    </source>
</evidence>
<organism evidence="2 3">
    <name type="scientific">Pyxidicoccus fallax</name>
    <dbReference type="NCBI Taxonomy" id="394095"/>
    <lineage>
        <taxon>Bacteria</taxon>
        <taxon>Pseudomonadati</taxon>
        <taxon>Myxococcota</taxon>
        <taxon>Myxococcia</taxon>
        <taxon>Myxococcales</taxon>
        <taxon>Cystobacterineae</taxon>
        <taxon>Myxococcaceae</taxon>
        <taxon>Pyxidicoccus</taxon>
    </lineage>
</organism>
<comment type="caution">
    <text evidence="2">The sequence shown here is derived from an EMBL/GenBank/DDBJ whole genome shotgun (WGS) entry which is preliminary data.</text>
</comment>
<dbReference type="EMBL" id="JABBJJ010000423">
    <property type="protein sequence ID" value="NMO22438.1"/>
    <property type="molecule type" value="Genomic_DNA"/>
</dbReference>
<dbReference type="Gene3D" id="1.20.1600.10">
    <property type="entry name" value="Outer membrane efflux proteins (OEP)"/>
    <property type="match status" value="1"/>
</dbReference>
<dbReference type="AlphaFoldDB" id="A0A848LWF4"/>
<dbReference type="GO" id="GO:0015562">
    <property type="term" value="F:efflux transmembrane transporter activity"/>
    <property type="evidence" value="ECO:0007669"/>
    <property type="project" value="InterPro"/>
</dbReference>
<dbReference type="InterPro" id="IPR003423">
    <property type="entry name" value="OMP_efflux"/>
</dbReference>
<keyword evidence="3" id="KW-1185">Reference proteome</keyword>
<name>A0A848LWF4_9BACT</name>